<reference evidence="5" key="2">
    <citation type="submission" date="2020-09" db="EMBL/GenBank/DDBJ databases">
        <authorList>
            <person name="Sun Q."/>
            <person name="Ohkuma M."/>
        </authorList>
    </citation>
    <scope>NUCLEOTIDE SEQUENCE</scope>
    <source>
        <strain evidence="5">JCM 19831</strain>
    </source>
</reference>
<feature type="domain" description="DUF4142" evidence="4">
    <location>
        <begin position="186"/>
        <end position="316"/>
    </location>
</feature>
<protein>
    <recommendedName>
        <fullName evidence="4">DUF4142 domain-containing protein</fullName>
    </recommendedName>
</protein>
<feature type="chain" id="PRO_5036804940" description="DUF4142 domain-containing protein" evidence="3">
    <location>
        <begin position="21"/>
        <end position="445"/>
    </location>
</feature>
<feature type="region of interest" description="Disordered" evidence="1">
    <location>
        <begin position="371"/>
        <end position="445"/>
    </location>
</feature>
<sequence length="445" mass="47548">MKHLHLATAVASLVAAAAWAIPLARPALTAADDLSTADRDLLVQVRLLGLLTHPAGLTARDRAAGEQIRRTGETLAIEHANLDSLTRATAVQVGVPLPATATAEDRDFLRELAATPADRFDEMLVGRLRAAYERAFPMIAAARASTRNTAVRAFATTADAYVARHLDYLDSTGLASRPAAATADAADQAFLARLSQAVLWQQLAGILAQQRATRADIRQAGDLITDEARELNRTVRSAVERLHLPPPDRPSAEQQQALTDLEAARGADFDRAFVNQLRAADGALLFAGAQTRTGTRNTVIRELAAAASSTVLRHMAYLEASGLVRYDELPAPPHAAGLTTTGLHRDDGIHPAVIWLMLAVTVVVAALTGTGLTGDGSAGRRPVRGRPVDTTHRASTRSPSREVIRHELPNTHQTPMVLERTSTSGERQPGRIRPSAQLPGNPGTW</sequence>
<dbReference type="InterPro" id="IPR025419">
    <property type="entry name" value="DUF4142"/>
</dbReference>
<feature type="compositionally biased region" description="Polar residues" evidence="1">
    <location>
        <begin position="410"/>
        <end position="426"/>
    </location>
</feature>
<name>A0A917U6Z3_9ACTN</name>
<reference evidence="5" key="1">
    <citation type="journal article" date="2014" name="Int. J. Syst. Evol. Microbiol.">
        <title>Complete genome sequence of Corynebacterium casei LMG S-19264T (=DSM 44701T), isolated from a smear-ripened cheese.</title>
        <authorList>
            <consortium name="US DOE Joint Genome Institute (JGI-PGF)"/>
            <person name="Walter F."/>
            <person name="Albersmeier A."/>
            <person name="Kalinowski J."/>
            <person name="Ruckert C."/>
        </authorList>
    </citation>
    <scope>NUCLEOTIDE SEQUENCE</scope>
    <source>
        <strain evidence="5">JCM 19831</strain>
    </source>
</reference>
<comment type="caution">
    <text evidence="5">The sequence shown here is derived from an EMBL/GenBank/DDBJ whole genome shotgun (WGS) entry which is preliminary data.</text>
</comment>
<evidence type="ECO:0000256" key="3">
    <source>
        <dbReference type="SAM" id="SignalP"/>
    </source>
</evidence>
<accession>A0A917U6Z3</accession>
<dbReference type="InterPro" id="IPR012347">
    <property type="entry name" value="Ferritin-like"/>
</dbReference>
<dbReference type="AlphaFoldDB" id="A0A917U6Z3"/>
<feature type="transmembrane region" description="Helical" evidence="2">
    <location>
        <begin position="352"/>
        <end position="374"/>
    </location>
</feature>
<dbReference type="RefSeq" id="WP_190254917.1">
    <property type="nucleotide sequence ID" value="NZ_BMPI01000048.1"/>
</dbReference>
<keyword evidence="2" id="KW-0812">Transmembrane</keyword>
<feature type="signal peptide" evidence="3">
    <location>
        <begin position="1"/>
        <end position="20"/>
    </location>
</feature>
<gene>
    <name evidence="5" type="ORF">GCM10007977_076370</name>
</gene>
<feature type="domain" description="DUF4142" evidence="4">
    <location>
        <begin position="38"/>
        <end position="167"/>
    </location>
</feature>
<dbReference type="Pfam" id="PF13628">
    <property type="entry name" value="DUF4142"/>
    <property type="match status" value="2"/>
</dbReference>
<evidence type="ECO:0000256" key="2">
    <source>
        <dbReference type="SAM" id="Phobius"/>
    </source>
</evidence>
<feature type="compositionally biased region" description="Basic and acidic residues" evidence="1">
    <location>
        <begin position="399"/>
        <end position="409"/>
    </location>
</feature>
<dbReference type="EMBL" id="BMPI01000048">
    <property type="protein sequence ID" value="GGM63478.1"/>
    <property type="molecule type" value="Genomic_DNA"/>
</dbReference>
<keyword evidence="3" id="KW-0732">Signal</keyword>
<evidence type="ECO:0000256" key="1">
    <source>
        <dbReference type="SAM" id="MobiDB-lite"/>
    </source>
</evidence>
<keyword evidence="2" id="KW-0472">Membrane</keyword>
<organism evidence="5 6">
    <name type="scientific">Dactylosporangium sucinum</name>
    <dbReference type="NCBI Taxonomy" id="1424081"/>
    <lineage>
        <taxon>Bacteria</taxon>
        <taxon>Bacillati</taxon>
        <taxon>Actinomycetota</taxon>
        <taxon>Actinomycetes</taxon>
        <taxon>Micromonosporales</taxon>
        <taxon>Micromonosporaceae</taxon>
        <taxon>Dactylosporangium</taxon>
    </lineage>
</organism>
<proteinExistence type="predicted"/>
<keyword evidence="6" id="KW-1185">Reference proteome</keyword>
<keyword evidence="2" id="KW-1133">Transmembrane helix</keyword>
<dbReference type="Gene3D" id="1.20.1260.10">
    <property type="match status" value="1"/>
</dbReference>
<evidence type="ECO:0000313" key="5">
    <source>
        <dbReference type="EMBL" id="GGM63478.1"/>
    </source>
</evidence>
<evidence type="ECO:0000313" key="6">
    <source>
        <dbReference type="Proteomes" id="UP000642070"/>
    </source>
</evidence>
<dbReference type="Proteomes" id="UP000642070">
    <property type="component" value="Unassembled WGS sequence"/>
</dbReference>
<evidence type="ECO:0000259" key="4">
    <source>
        <dbReference type="Pfam" id="PF13628"/>
    </source>
</evidence>